<keyword evidence="5 9" id="KW-0560">Oxidoreductase</keyword>
<reference evidence="10 11" key="1">
    <citation type="submission" date="2015-08" db="EMBL/GenBank/DDBJ databases">
        <title>Investigation of the bacterial diversity of lava forest soil.</title>
        <authorList>
            <person name="Lee J.S."/>
        </authorList>
    </citation>
    <scope>NUCLEOTIDE SEQUENCE [LARGE SCALE GENOMIC DNA]</scope>
    <source>
        <strain evidence="10 11">GJW-30</strain>
    </source>
</reference>
<evidence type="ECO:0000256" key="7">
    <source>
        <dbReference type="ARBA" id="ARBA00023033"/>
    </source>
</evidence>
<dbReference type="InterPro" id="IPR001128">
    <property type="entry name" value="Cyt_P450"/>
</dbReference>
<dbReference type="Pfam" id="PF00067">
    <property type="entry name" value="p450"/>
    <property type="match status" value="1"/>
</dbReference>
<dbReference type="PRINTS" id="PR00359">
    <property type="entry name" value="BP450"/>
</dbReference>
<dbReference type="GO" id="GO:0016705">
    <property type="term" value="F:oxidoreductase activity, acting on paired donors, with incorporation or reduction of molecular oxygen"/>
    <property type="evidence" value="ECO:0007669"/>
    <property type="project" value="InterPro"/>
</dbReference>
<dbReference type="GO" id="GO:0005506">
    <property type="term" value="F:iron ion binding"/>
    <property type="evidence" value="ECO:0007669"/>
    <property type="project" value="InterPro"/>
</dbReference>
<dbReference type="InterPro" id="IPR036396">
    <property type="entry name" value="Cyt_P450_sf"/>
</dbReference>
<comment type="similarity">
    <text evidence="2 9">Belongs to the cytochrome P450 family.</text>
</comment>
<name>A0A0S3PTT1_9BRAD</name>
<evidence type="ECO:0000256" key="9">
    <source>
        <dbReference type="RuleBase" id="RU000461"/>
    </source>
</evidence>
<comment type="function">
    <text evidence="8">Cytochromes P450 are a group of heme-thiolate monooxygenases. They oxidize a variety of structurally unrelated compounds, including steroids, fatty acids, and xenobiotics.</text>
</comment>
<proteinExistence type="inferred from homology"/>
<dbReference type="Proteomes" id="UP000236884">
    <property type="component" value="Chromosome"/>
</dbReference>
<evidence type="ECO:0000256" key="5">
    <source>
        <dbReference type="ARBA" id="ARBA00023002"/>
    </source>
</evidence>
<dbReference type="GO" id="GO:0020037">
    <property type="term" value="F:heme binding"/>
    <property type="evidence" value="ECO:0007669"/>
    <property type="project" value="InterPro"/>
</dbReference>
<evidence type="ECO:0000256" key="1">
    <source>
        <dbReference type="ARBA" id="ARBA00001971"/>
    </source>
</evidence>
<evidence type="ECO:0000256" key="6">
    <source>
        <dbReference type="ARBA" id="ARBA00023004"/>
    </source>
</evidence>
<evidence type="ECO:0000256" key="8">
    <source>
        <dbReference type="ARBA" id="ARBA00043906"/>
    </source>
</evidence>
<evidence type="ECO:0000313" key="10">
    <source>
        <dbReference type="EMBL" id="BAT59299.1"/>
    </source>
</evidence>
<dbReference type="OrthoDB" id="9801155at2"/>
<dbReference type="CDD" id="cd11033">
    <property type="entry name" value="CYP142-like"/>
    <property type="match status" value="1"/>
</dbReference>
<dbReference type="PANTHER" id="PTHR46696">
    <property type="entry name" value="P450, PUTATIVE (EUROFUNG)-RELATED"/>
    <property type="match status" value="1"/>
</dbReference>
<evidence type="ECO:0000313" key="11">
    <source>
        <dbReference type="Proteomes" id="UP000236884"/>
    </source>
</evidence>
<sequence>MNVTLRQVSAQAVVNEARERAYSIPIETIDVSRPEYFRDGTARIYFERLRAEAPVHYCPESRGGAYWSVTKYKDIMAVDTNHGVFSSSIDYGGIGIQDVKPIYRRDSFIAMDQPRHADQRKTVQPMFRPQNLDQLAQQIRERACKILDDLPRNETFNWVDLVSVELTTQMLATLFDFPFEERRKLTRWSNVATAAPGNREIIASEAAREAELQECGAYFRELWNERAKRPMHNDLLSMMAHSDATRHMDDDNLLGNLILLIVGGNDTTRNSLSGSAYALSQFPDQDRKLRDTPSLIPNFVSEVVRWQTPLAHMRRTALADAEVGGKQIKKGDRVVMWYISGNRDDEMFADADAFMVDRPNARNHISFGFGIHRCLGLRLAELQLKIAWEELLKRYPKIEVVDEPTRTLSNFVNGYETLMVRIPG</sequence>
<dbReference type="EMBL" id="AP014946">
    <property type="protein sequence ID" value="BAT59299.1"/>
    <property type="molecule type" value="Genomic_DNA"/>
</dbReference>
<protein>
    <submittedName>
        <fullName evidence="10">Linalool 8-monooxygenase</fullName>
        <ecNumber evidence="10">1.14.13.151</ecNumber>
    </submittedName>
</protein>
<dbReference type="KEGG" id="vgo:GJW-30_1_01830"/>
<dbReference type="GO" id="GO:0004497">
    <property type="term" value="F:monooxygenase activity"/>
    <property type="evidence" value="ECO:0007669"/>
    <property type="project" value="UniProtKB-KW"/>
</dbReference>
<organism evidence="10 11">
    <name type="scientific">Variibacter gotjawalensis</name>
    <dbReference type="NCBI Taxonomy" id="1333996"/>
    <lineage>
        <taxon>Bacteria</taxon>
        <taxon>Pseudomonadati</taxon>
        <taxon>Pseudomonadota</taxon>
        <taxon>Alphaproteobacteria</taxon>
        <taxon>Hyphomicrobiales</taxon>
        <taxon>Nitrobacteraceae</taxon>
        <taxon>Variibacter</taxon>
    </lineage>
</organism>
<evidence type="ECO:0000256" key="4">
    <source>
        <dbReference type="ARBA" id="ARBA00022723"/>
    </source>
</evidence>
<dbReference type="FunFam" id="1.10.630.10:FF:000018">
    <property type="entry name" value="Cytochrome P450 monooxygenase"/>
    <property type="match status" value="1"/>
</dbReference>
<dbReference type="SUPFAM" id="SSF48264">
    <property type="entry name" value="Cytochrome P450"/>
    <property type="match status" value="1"/>
</dbReference>
<keyword evidence="3 9" id="KW-0349">Heme</keyword>
<dbReference type="AlphaFoldDB" id="A0A0S3PTT1"/>
<dbReference type="RefSeq" id="WP_096358748.1">
    <property type="nucleotide sequence ID" value="NZ_AP014946.1"/>
</dbReference>
<keyword evidence="6 9" id="KW-0408">Iron</keyword>
<dbReference type="PANTHER" id="PTHR46696:SF1">
    <property type="entry name" value="CYTOCHROME P450 YJIB-RELATED"/>
    <property type="match status" value="1"/>
</dbReference>
<dbReference type="PROSITE" id="PS00086">
    <property type="entry name" value="CYTOCHROME_P450"/>
    <property type="match status" value="1"/>
</dbReference>
<accession>A0A0S3PTT1</accession>
<keyword evidence="11" id="KW-1185">Reference proteome</keyword>
<gene>
    <name evidence="10" type="primary">linC_2</name>
    <name evidence="10" type="ORF">GJW-30_1_01830</name>
</gene>
<dbReference type="Gene3D" id="1.10.630.10">
    <property type="entry name" value="Cytochrome P450"/>
    <property type="match status" value="1"/>
</dbReference>
<dbReference type="InterPro" id="IPR002397">
    <property type="entry name" value="Cyt_P450_B"/>
</dbReference>
<evidence type="ECO:0000256" key="3">
    <source>
        <dbReference type="ARBA" id="ARBA00022617"/>
    </source>
</evidence>
<comment type="cofactor">
    <cofactor evidence="1">
        <name>heme</name>
        <dbReference type="ChEBI" id="CHEBI:30413"/>
    </cofactor>
</comment>
<dbReference type="InterPro" id="IPR017972">
    <property type="entry name" value="Cyt_P450_CS"/>
</dbReference>
<keyword evidence="4 9" id="KW-0479">Metal-binding</keyword>
<keyword evidence="7 9" id="KW-0503">Monooxygenase</keyword>
<evidence type="ECO:0000256" key="2">
    <source>
        <dbReference type="ARBA" id="ARBA00010617"/>
    </source>
</evidence>
<dbReference type="EC" id="1.14.13.151" evidence="10"/>